<dbReference type="SUPFAM" id="SSF54211">
    <property type="entry name" value="Ribosomal protein S5 domain 2-like"/>
    <property type="match status" value="1"/>
</dbReference>
<dbReference type="InterPro" id="IPR014721">
    <property type="entry name" value="Ribsml_uS5_D2-typ_fold_subgr"/>
</dbReference>
<evidence type="ECO:0000256" key="6">
    <source>
        <dbReference type="ARBA" id="ARBA00023125"/>
    </source>
</evidence>
<dbReference type="EC" id="5.6.2.2" evidence="4"/>
<dbReference type="GO" id="GO:0005524">
    <property type="term" value="F:ATP binding"/>
    <property type="evidence" value="ECO:0007669"/>
    <property type="project" value="InterPro"/>
</dbReference>
<dbReference type="GO" id="GO:0000712">
    <property type="term" value="P:resolution of meiotic recombination intermediates"/>
    <property type="evidence" value="ECO:0007669"/>
    <property type="project" value="TreeGrafter"/>
</dbReference>
<comment type="cofactor">
    <cofactor evidence="2">
        <name>Mg(2+)</name>
        <dbReference type="ChEBI" id="CHEBI:18420"/>
    </cofactor>
</comment>
<dbReference type="GO" id="GO:0003677">
    <property type="term" value="F:DNA binding"/>
    <property type="evidence" value="ECO:0007669"/>
    <property type="project" value="UniProtKB-KW"/>
</dbReference>
<dbReference type="GO" id="GO:0006265">
    <property type="term" value="P:DNA topological change"/>
    <property type="evidence" value="ECO:0007669"/>
    <property type="project" value="InterPro"/>
</dbReference>
<keyword evidence="7" id="KW-0413">Isomerase</keyword>
<dbReference type="Proteomes" id="UP000604825">
    <property type="component" value="Unassembled WGS sequence"/>
</dbReference>
<evidence type="ECO:0000313" key="9">
    <source>
        <dbReference type="EMBL" id="CAD6260557.1"/>
    </source>
</evidence>
<dbReference type="Gene3D" id="3.30.230.10">
    <property type="match status" value="1"/>
</dbReference>
<dbReference type="EMBL" id="CAJGYO010000011">
    <property type="protein sequence ID" value="CAD6260557.1"/>
    <property type="molecule type" value="Genomic_DNA"/>
</dbReference>
<reference evidence="9" key="1">
    <citation type="submission" date="2020-10" db="EMBL/GenBank/DDBJ databases">
        <authorList>
            <person name="Han B."/>
            <person name="Lu T."/>
            <person name="Zhao Q."/>
            <person name="Huang X."/>
            <person name="Zhao Y."/>
        </authorList>
    </citation>
    <scope>NUCLEOTIDE SEQUENCE</scope>
</reference>
<name>A0A811QUI9_9POAL</name>
<dbReference type="InterPro" id="IPR020568">
    <property type="entry name" value="Ribosomal_Su5_D2-typ_SF"/>
</dbReference>
<dbReference type="Pfam" id="PF00204">
    <property type="entry name" value="DNA_gyraseB"/>
    <property type="match status" value="1"/>
</dbReference>
<evidence type="ECO:0000256" key="7">
    <source>
        <dbReference type="ARBA" id="ARBA00023235"/>
    </source>
</evidence>
<dbReference type="PANTHER" id="PTHR10169:SF38">
    <property type="entry name" value="DNA TOPOISOMERASE 2"/>
    <property type="match status" value="1"/>
</dbReference>
<evidence type="ECO:0000256" key="4">
    <source>
        <dbReference type="ARBA" id="ARBA00012895"/>
    </source>
</evidence>
<gene>
    <name evidence="9" type="ORF">NCGR_LOCUS43990</name>
</gene>
<evidence type="ECO:0000256" key="3">
    <source>
        <dbReference type="ARBA" id="ARBA00011738"/>
    </source>
</evidence>
<proteinExistence type="predicted"/>
<keyword evidence="10" id="KW-1185">Reference proteome</keyword>
<feature type="domain" description="DNA topoisomerase type IIA subunit B" evidence="8">
    <location>
        <begin position="48"/>
        <end position="163"/>
    </location>
</feature>
<comment type="subunit">
    <text evidence="3">Homodimer.</text>
</comment>
<keyword evidence="5" id="KW-0799">Topoisomerase</keyword>
<evidence type="ECO:0000259" key="8">
    <source>
        <dbReference type="Pfam" id="PF00204"/>
    </source>
</evidence>
<evidence type="ECO:0000256" key="2">
    <source>
        <dbReference type="ARBA" id="ARBA00001946"/>
    </source>
</evidence>
<evidence type="ECO:0000256" key="5">
    <source>
        <dbReference type="ARBA" id="ARBA00023029"/>
    </source>
</evidence>
<dbReference type="InterPro" id="IPR036890">
    <property type="entry name" value="HATPase_C_sf"/>
</dbReference>
<sequence>MTHLEDDVVSLMRKRVIDMAGTLGETVNVELNGKMVPVKNFSNYVNWICEKVNDQWEVCVSLSEGQFQQVSFVNGIATTGGGSHVDYVTNQIATYVIKILNMKMKNVDVDVHNVKNHLWVFVNVLFENPAFDSQTKDTLTTDPQSFGSKCEFSDVFLKKVVNSGVIRNMLIEKIGGR</sequence>
<dbReference type="GO" id="GO:0005634">
    <property type="term" value="C:nucleus"/>
    <property type="evidence" value="ECO:0007669"/>
    <property type="project" value="TreeGrafter"/>
</dbReference>
<dbReference type="GO" id="GO:0003918">
    <property type="term" value="F:DNA topoisomerase type II (double strand cut, ATP-hydrolyzing) activity"/>
    <property type="evidence" value="ECO:0007669"/>
    <property type="project" value="UniProtKB-EC"/>
</dbReference>
<evidence type="ECO:0000313" key="10">
    <source>
        <dbReference type="Proteomes" id="UP000604825"/>
    </source>
</evidence>
<dbReference type="AlphaFoldDB" id="A0A811QUI9"/>
<dbReference type="FunFam" id="3.30.230.10:FF:000008">
    <property type="entry name" value="DNA topoisomerase 2"/>
    <property type="match status" value="1"/>
</dbReference>
<protein>
    <recommendedName>
        <fullName evidence="4">DNA topoisomerase (ATP-hydrolyzing)</fullName>
        <ecNumber evidence="4">5.6.2.2</ecNumber>
    </recommendedName>
</protein>
<comment type="catalytic activity">
    <reaction evidence="1">
        <text>ATP-dependent breakage, passage and rejoining of double-stranded DNA.</text>
        <dbReference type="EC" id="5.6.2.2"/>
    </reaction>
</comment>
<keyword evidence="6" id="KW-0238">DNA-binding</keyword>
<comment type="caution">
    <text evidence="9">The sequence shown here is derived from an EMBL/GenBank/DDBJ whole genome shotgun (WGS) entry which is preliminary data.</text>
</comment>
<dbReference type="PANTHER" id="PTHR10169">
    <property type="entry name" value="DNA TOPOISOMERASE/GYRASE"/>
    <property type="match status" value="1"/>
</dbReference>
<organism evidence="9 10">
    <name type="scientific">Miscanthus lutarioriparius</name>
    <dbReference type="NCBI Taxonomy" id="422564"/>
    <lineage>
        <taxon>Eukaryota</taxon>
        <taxon>Viridiplantae</taxon>
        <taxon>Streptophyta</taxon>
        <taxon>Embryophyta</taxon>
        <taxon>Tracheophyta</taxon>
        <taxon>Spermatophyta</taxon>
        <taxon>Magnoliopsida</taxon>
        <taxon>Liliopsida</taxon>
        <taxon>Poales</taxon>
        <taxon>Poaceae</taxon>
        <taxon>PACMAD clade</taxon>
        <taxon>Panicoideae</taxon>
        <taxon>Andropogonodae</taxon>
        <taxon>Andropogoneae</taxon>
        <taxon>Saccharinae</taxon>
        <taxon>Miscanthus</taxon>
    </lineage>
</organism>
<dbReference type="OrthoDB" id="692887at2759"/>
<accession>A0A811QUI9</accession>
<dbReference type="GO" id="GO:0000819">
    <property type="term" value="P:sister chromatid segregation"/>
    <property type="evidence" value="ECO:0007669"/>
    <property type="project" value="TreeGrafter"/>
</dbReference>
<evidence type="ECO:0000256" key="1">
    <source>
        <dbReference type="ARBA" id="ARBA00000185"/>
    </source>
</evidence>
<dbReference type="CDD" id="cd03481">
    <property type="entry name" value="TopoIIA_Trans_ScTopoIIA"/>
    <property type="match status" value="1"/>
</dbReference>
<dbReference type="InterPro" id="IPR050634">
    <property type="entry name" value="DNA_Topoisomerase_II"/>
</dbReference>
<dbReference type="InterPro" id="IPR013506">
    <property type="entry name" value="Topo_IIA_bsu_dom2"/>
</dbReference>
<dbReference type="Gene3D" id="3.30.565.10">
    <property type="entry name" value="Histidine kinase-like ATPase, C-terminal domain"/>
    <property type="match status" value="1"/>
</dbReference>